<evidence type="ECO:0000256" key="6">
    <source>
        <dbReference type="ARBA" id="ARBA00023136"/>
    </source>
</evidence>
<dbReference type="PRINTS" id="PR00237">
    <property type="entry name" value="GPCRRHODOPSN"/>
</dbReference>
<feature type="transmembrane region" description="Helical" evidence="10">
    <location>
        <begin position="101"/>
        <end position="122"/>
    </location>
</feature>
<dbReference type="EMBL" id="CALNXI010000141">
    <property type="protein sequence ID" value="CAH3020263.1"/>
    <property type="molecule type" value="Genomic_DNA"/>
</dbReference>
<evidence type="ECO:0000256" key="10">
    <source>
        <dbReference type="SAM" id="Phobius"/>
    </source>
</evidence>
<dbReference type="InterPro" id="IPR000276">
    <property type="entry name" value="GPCR_Rhodpsn"/>
</dbReference>
<accession>A0ABN8LSK6</accession>
<dbReference type="InterPro" id="IPR050569">
    <property type="entry name" value="TAAR"/>
</dbReference>
<evidence type="ECO:0000256" key="5">
    <source>
        <dbReference type="ARBA" id="ARBA00023040"/>
    </source>
</evidence>
<dbReference type="CDD" id="cd00637">
    <property type="entry name" value="7tm_classA_rhodopsin-like"/>
    <property type="match status" value="1"/>
</dbReference>
<dbReference type="PROSITE" id="PS00237">
    <property type="entry name" value="G_PROTEIN_RECEP_F1_1"/>
    <property type="match status" value="1"/>
</dbReference>
<proteinExistence type="inferred from homology"/>
<feature type="transmembrane region" description="Helical" evidence="10">
    <location>
        <begin position="296"/>
        <end position="315"/>
    </location>
</feature>
<dbReference type="PANTHER" id="PTHR24249">
    <property type="entry name" value="HISTAMINE RECEPTOR-RELATED G-PROTEIN COUPLED RECEPTOR"/>
    <property type="match status" value="1"/>
</dbReference>
<gene>
    <name evidence="12" type="ORF">PEVE_00006390</name>
</gene>
<evidence type="ECO:0000256" key="3">
    <source>
        <dbReference type="ARBA" id="ARBA00022692"/>
    </source>
</evidence>
<feature type="transmembrane region" description="Helical" evidence="10">
    <location>
        <begin position="335"/>
        <end position="354"/>
    </location>
</feature>
<evidence type="ECO:0000256" key="2">
    <source>
        <dbReference type="ARBA" id="ARBA00022475"/>
    </source>
</evidence>
<evidence type="ECO:0000256" key="1">
    <source>
        <dbReference type="ARBA" id="ARBA00004651"/>
    </source>
</evidence>
<comment type="caution">
    <text evidence="12">The sequence shown here is derived from an EMBL/GenBank/DDBJ whole genome shotgun (WGS) entry which is preliminary data.</text>
</comment>
<keyword evidence="6 10" id="KW-0472">Membrane</keyword>
<keyword evidence="13" id="KW-1185">Reference proteome</keyword>
<comment type="subcellular location">
    <subcellularLocation>
        <location evidence="1">Cell membrane</location>
        <topology evidence="1">Multi-pass membrane protein</topology>
    </subcellularLocation>
</comment>
<organism evidence="12 13">
    <name type="scientific">Porites evermanni</name>
    <dbReference type="NCBI Taxonomy" id="104178"/>
    <lineage>
        <taxon>Eukaryota</taxon>
        <taxon>Metazoa</taxon>
        <taxon>Cnidaria</taxon>
        <taxon>Anthozoa</taxon>
        <taxon>Hexacorallia</taxon>
        <taxon>Scleractinia</taxon>
        <taxon>Fungiina</taxon>
        <taxon>Poritidae</taxon>
        <taxon>Porites</taxon>
    </lineage>
</organism>
<keyword evidence="4 10" id="KW-1133">Transmembrane helix</keyword>
<evidence type="ECO:0000256" key="8">
    <source>
        <dbReference type="ARBA" id="ARBA00023224"/>
    </source>
</evidence>
<dbReference type="Proteomes" id="UP001159427">
    <property type="component" value="Unassembled WGS sequence"/>
</dbReference>
<evidence type="ECO:0000256" key="7">
    <source>
        <dbReference type="ARBA" id="ARBA00023170"/>
    </source>
</evidence>
<keyword evidence="5 9" id="KW-0297">G-protein coupled receptor</keyword>
<feature type="domain" description="G-protein coupled receptors family 1 profile" evidence="11">
    <location>
        <begin position="113"/>
        <end position="351"/>
    </location>
</feature>
<feature type="transmembrane region" description="Helical" evidence="10">
    <location>
        <begin position="170"/>
        <end position="187"/>
    </location>
</feature>
<feature type="transmembrane region" description="Helical" evidence="10">
    <location>
        <begin position="134"/>
        <end position="158"/>
    </location>
</feature>
<evidence type="ECO:0000313" key="13">
    <source>
        <dbReference type="Proteomes" id="UP001159427"/>
    </source>
</evidence>
<evidence type="ECO:0000259" key="11">
    <source>
        <dbReference type="PROSITE" id="PS50262"/>
    </source>
</evidence>
<dbReference type="PROSITE" id="PS50262">
    <property type="entry name" value="G_PROTEIN_RECEP_F1_2"/>
    <property type="match status" value="1"/>
</dbReference>
<dbReference type="Gene3D" id="1.20.1070.10">
    <property type="entry name" value="Rhodopsin 7-helix transmembrane proteins"/>
    <property type="match status" value="1"/>
</dbReference>
<dbReference type="PANTHER" id="PTHR24249:SF372">
    <property type="entry name" value="G-PROTEIN COUPLED RECEPTORS FAMILY 1 PROFILE DOMAIN-CONTAINING PROTEIN"/>
    <property type="match status" value="1"/>
</dbReference>
<protein>
    <recommendedName>
        <fullName evidence="11">G-protein coupled receptors family 1 profile domain-containing protein</fullName>
    </recommendedName>
</protein>
<dbReference type="Pfam" id="PF00001">
    <property type="entry name" value="7tm_1"/>
    <property type="match status" value="1"/>
</dbReference>
<dbReference type="SUPFAM" id="SSF81321">
    <property type="entry name" value="Family A G protein-coupled receptor-like"/>
    <property type="match status" value="1"/>
</dbReference>
<name>A0ABN8LSK6_9CNID</name>
<sequence length="398" mass="44827">MCGGCSNSATTNTCGLISRKDMTEQIDELEKLLRRCKEIHARFNFTALKQLHINDTGPVIEALFTNLTACEKASAASPATQATYTQSATQFRWYNSAALSAYFVIIAVVGLTINLGVIGTICRVRRLWTITNAFVLSLAMADFFMASVLVPLEIKYIYSEDEVSRAKDTLITLLGVASLLNLTAVTLERFISICYPLTSDRYLTRIRATIIIATIWLLSFFQAFLNWAFIEKSHFQRTLYEDLRFALAFCLPCICILIVNIKLFCVARVHAHHIHAANPQGSRDSKRAFIKKMKTAKIIALLVGTFMVTWLPYFSLTVYDHHHPNSVLVNRALDVTEATVCATALLNPLLYGLLRRDVREAMFRGITCQNVNQTEIHSFSNSFRTEHNTFQTTIKARA</sequence>
<evidence type="ECO:0000256" key="9">
    <source>
        <dbReference type="RuleBase" id="RU000688"/>
    </source>
</evidence>
<feature type="transmembrane region" description="Helical" evidence="10">
    <location>
        <begin position="208"/>
        <end position="230"/>
    </location>
</feature>
<keyword evidence="8 9" id="KW-0807">Transducer</keyword>
<keyword evidence="2" id="KW-1003">Cell membrane</keyword>
<reference evidence="12 13" key="1">
    <citation type="submission" date="2022-05" db="EMBL/GenBank/DDBJ databases">
        <authorList>
            <consortium name="Genoscope - CEA"/>
            <person name="William W."/>
        </authorList>
    </citation>
    <scope>NUCLEOTIDE SEQUENCE [LARGE SCALE GENOMIC DNA]</scope>
</reference>
<evidence type="ECO:0000313" key="12">
    <source>
        <dbReference type="EMBL" id="CAH3020263.1"/>
    </source>
</evidence>
<keyword evidence="3 9" id="KW-0812">Transmembrane</keyword>
<dbReference type="InterPro" id="IPR017452">
    <property type="entry name" value="GPCR_Rhodpsn_7TM"/>
</dbReference>
<keyword evidence="7 9" id="KW-0675">Receptor</keyword>
<feature type="transmembrane region" description="Helical" evidence="10">
    <location>
        <begin position="245"/>
        <end position="265"/>
    </location>
</feature>
<comment type="similarity">
    <text evidence="9">Belongs to the G-protein coupled receptor 1 family.</text>
</comment>
<evidence type="ECO:0000256" key="4">
    <source>
        <dbReference type="ARBA" id="ARBA00022989"/>
    </source>
</evidence>